<accession>H2ZBB9</accession>
<reference evidence="3" key="1">
    <citation type="submission" date="2003-08" db="EMBL/GenBank/DDBJ databases">
        <authorList>
            <person name="Birren B."/>
            <person name="Nusbaum C."/>
            <person name="Abebe A."/>
            <person name="Abouelleil A."/>
            <person name="Adekoya E."/>
            <person name="Ait-zahra M."/>
            <person name="Allen N."/>
            <person name="Allen T."/>
            <person name="An P."/>
            <person name="Anderson M."/>
            <person name="Anderson S."/>
            <person name="Arachchi H."/>
            <person name="Armbruster J."/>
            <person name="Bachantsang P."/>
            <person name="Baldwin J."/>
            <person name="Barry A."/>
            <person name="Bayul T."/>
            <person name="Blitshsteyn B."/>
            <person name="Bloom T."/>
            <person name="Blye J."/>
            <person name="Boguslavskiy L."/>
            <person name="Borowsky M."/>
            <person name="Boukhgalter B."/>
            <person name="Brunache A."/>
            <person name="Butler J."/>
            <person name="Calixte N."/>
            <person name="Calvo S."/>
            <person name="Camarata J."/>
            <person name="Campo K."/>
            <person name="Chang J."/>
            <person name="Cheshatsang Y."/>
            <person name="Citroen M."/>
            <person name="Collymore A."/>
            <person name="Considine T."/>
            <person name="Cook A."/>
            <person name="Cooke P."/>
            <person name="Corum B."/>
            <person name="Cuomo C."/>
            <person name="David R."/>
            <person name="Dawoe T."/>
            <person name="Degray S."/>
            <person name="Dodge S."/>
            <person name="Dooley K."/>
            <person name="Dorje P."/>
            <person name="Dorjee K."/>
            <person name="Dorris L."/>
            <person name="Duffey N."/>
            <person name="Dupes A."/>
            <person name="Elkins T."/>
            <person name="Engels R."/>
            <person name="Erickson J."/>
            <person name="Farina A."/>
            <person name="Faro S."/>
            <person name="Ferreira P."/>
            <person name="Fischer H."/>
            <person name="Fitzgerald M."/>
            <person name="Foley K."/>
            <person name="Gage D."/>
            <person name="Galagan J."/>
            <person name="Gearin G."/>
            <person name="Gnerre S."/>
            <person name="Gnirke A."/>
            <person name="Goyette A."/>
            <person name="Graham J."/>
            <person name="Grandbois E."/>
            <person name="Gyaltsen K."/>
            <person name="Hafez N."/>
            <person name="Hagopian D."/>
            <person name="Hagos B."/>
            <person name="Hall J."/>
            <person name="Hatcher B."/>
            <person name="Heller A."/>
            <person name="Higgins H."/>
            <person name="Honan T."/>
            <person name="Horn A."/>
            <person name="Houde N."/>
            <person name="Hughes L."/>
            <person name="Hulme W."/>
            <person name="Husby E."/>
            <person name="Iliev I."/>
            <person name="Jaffe D."/>
            <person name="Jones C."/>
            <person name="Kamal M."/>
            <person name="Kamat A."/>
            <person name="Kamvysselis M."/>
            <person name="Karlsson E."/>
            <person name="Kells C."/>
            <person name="Kieu A."/>
            <person name="Kisner P."/>
            <person name="Kodira C."/>
            <person name="Kulbokas E."/>
            <person name="Labutti K."/>
            <person name="Lama D."/>
            <person name="Landers T."/>
            <person name="Leger J."/>
            <person name="Levine S."/>
            <person name="Lewis D."/>
            <person name="Lewis T."/>
            <person name="Lindblad-toh K."/>
            <person name="Liu X."/>
            <person name="Lokyitsang T."/>
            <person name="Lokyitsang Y."/>
            <person name="Lucien O."/>
            <person name="Lui A."/>
            <person name="Ma L.J."/>
            <person name="Mabbitt R."/>
            <person name="Macdonald J."/>
            <person name="Maclean C."/>
            <person name="Major J."/>
            <person name="Manning J."/>
            <person name="Marabella R."/>
            <person name="Maru K."/>
            <person name="Matthews C."/>
            <person name="Mauceli E."/>
            <person name="Mccarthy M."/>
            <person name="Mcdonough S."/>
            <person name="Mcghee T."/>
            <person name="Meldrim J."/>
            <person name="Meneus L."/>
            <person name="Mesirov J."/>
            <person name="Mihalev A."/>
            <person name="Mihova T."/>
            <person name="Mikkelsen T."/>
            <person name="Mlenga V."/>
            <person name="Moru K."/>
            <person name="Mozes J."/>
            <person name="Mulrain L."/>
            <person name="Munson G."/>
            <person name="Naylor J."/>
            <person name="Newes C."/>
            <person name="Nguyen C."/>
            <person name="Nguyen N."/>
            <person name="Nguyen T."/>
            <person name="Nicol R."/>
            <person name="Nielsen C."/>
            <person name="Nizzari M."/>
            <person name="Norbu C."/>
            <person name="Norbu N."/>
            <person name="O'donnell P."/>
            <person name="Okoawo O."/>
            <person name="O'leary S."/>
            <person name="Omotosho B."/>
            <person name="O'neill K."/>
            <person name="Osman S."/>
            <person name="Parker S."/>
            <person name="Perrin D."/>
            <person name="Phunkhang P."/>
            <person name="Piqani B."/>
            <person name="Purcell S."/>
            <person name="Rachupka T."/>
            <person name="Ramasamy U."/>
            <person name="Rameau R."/>
            <person name="Ray V."/>
            <person name="Raymond C."/>
            <person name="Retta R."/>
            <person name="Richardson S."/>
            <person name="Rise C."/>
            <person name="Rodriguez J."/>
            <person name="Rogers J."/>
            <person name="Rogov P."/>
            <person name="Rutman M."/>
            <person name="Schupbach R."/>
            <person name="Seaman C."/>
            <person name="Settipalli S."/>
            <person name="Sharpe T."/>
            <person name="Sheridan J."/>
            <person name="Sherpa N."/>
            <person name="Shi J."/>
            <person name="Smirnov S."/>
            <person name="Smith C."/>
            <person name="Sougnez C."/>
            <person name="Spencer B."/>
            <person name="Stalker J."/>
            <person name="Stange-thomann N."/>
            <person name="Stavropoulos S."/>
            <person name="Stetson K."/>
            <person name="Stone C."/>
            <person name="Stone S."/>
            <person name="Stubbs M."/>
            <person name="Talamas J."/>
            <person name="Tchuinga P."/>
            <person name="Tenzing P."/>
            <person name="Tesfaye S."/>
            <person name="Theodore J."/>
            <person name="Thoulutsang Y."/>
            <person name="Topham K."/>
            <person name="Towey S."/>
            <person name="Tsamla T."/>
            <person name="Tsomo N."/>
            <person name="Vallee D."/>
            <person name="Vassiliev H."/>
            <person name="Venkataraman V."/>
            <person name="Vinson J."/>
            <person name="Vo A."/>
            <person name="Wade C."/>
            <person name="Wang S."/>
            <person name="Wangchuk T."/>
            <person name="Wangdi T."/>
            <person name="Whittaker C."/>
            <person name="Wilkinson J."/>
            <person name="Wu Y."/>
            <person name="Wyman D."/>
            <person name="Yadav S."/>
            <person name="Yang S."/>
            <person name="Yang X."/>
            <person name="Yeager S."/>
            <person name="Yee E."/>
            <person name="Young G."/>
            <person name="Zainoun J."/>
            <person name="Zembeck L."/>
            <person name="Zimmer A."/>
            <person name="Zody M."/>
            <person name="Lander E."/>
        </authorList>
    </citation>
    <scope>NUCLEOTIDE SEQUENCE [LARGE SCALE GENOMIC DNA]</scope>
</reference>
<evidence type="ECO:0000259" key="1">
    <source>
        <dbReference type="Pfam" id="PF18418"/>
    </source>
</evidence>
<dbReference type="eggNOG" id="KOG4345">
    <property type="taxonomic scope" value="Eukaryota"/>
</dbReference>
<dbReference type="Ensembl" id="ENSCSAVT00000015058.1">
    <property type="protein sequence ID" value="ENSCSAVP00000014884.1"/>
    <property type="gene ID" value="ENSCSAVG00000008712.1"/>
</dbReference>
<keyword evidence="3" id="KW-1185">Reference proteome</keyword>
<protein>
    <recommendedName>
        <fullName evidence="1">Ankyrin ubiquitin-binding domain-containing protein</fullName>
    </recommendedName>
</protein>
<organism evidence="2 3">
    <name type="scientific">Ciona savignyi</name>
    <name type="common">Pacific transparent sea squirt</name>
    <dbReference type="NCBI Taxonomy" id="51511"/>
    <lineage>
        <taxon>Eukaryota</taxon>
        <taxon>Metazoa</taxon>
        <taxon>Chordata</taxon>
        <taxon>Tunicata</taxon>
        <taxon>Ascidiacea</taxon>
        <taxon>Phlebobranchia</taxon>
        <taxon>Cionidae</taxon>
        <taxon>Ciona</taxon>
    </lineage>
</organism>
<name>H2ZBB9_CIOSA</name>
<feature type="domain" description="Ankyrin ubiquitin-binding" evidence="1">
    <location>
        <begin position="34"/>
        <end position="112"/>
    </location>
</feature>
<dbReference type="AlphaFoldDB" id="H2ZBB9"/>
<dbReference type="STRING" id="51511.ENSCSAVP00000014884"/>
<proteinExistence type="predicted"/>
<evidence type="ECO:0000313" key="2">
    <source>
        <dbReference type="Ensembl" id="ENSCSAVP00000014884.1"/>
    </source>
</evidence>
<evidence type="ECO:0000313" key="3">
    <source>
        <dbReference type="Proteomes" id="UP000007875"/>
    </source>
</evidence>
<sequence>MGSAALPLVVTCHEALLRAIYLHPRLEILDNRSMTTRTRNQNLLFLKACIGVVEGNAEAVDAYLANGGNIARTLTVDDITLLNRPSAFDVGHTLVHLAIRFQRHNILALLLNPEVTPRGFKRNPAHLSPQ</sequence>
<dbReference type="InParanoid" id="H2ZBB9"/>
<dbReference type="Proteomes" id="UP000007875">
    <property type="component" value="Unassembled WGS sequence"/>
</dbReference>
<dbReference type="HOGENOM" id="CLU_1942796_0_0_1"/>
<dbReference type="Pfam" id="PF18418">
    <property type="entry name" value="AnkUBD"/>
    <property type="match status" value="1"/>
</dbReference>
<dbReference type="InterPro" id="IPR041294">
    <property type="entry name" value="AnkUBD"/>
</dbReference>
<reference evidence="2" key="2">
    <citation type="submission" date="2025-08" db="UniProtKB">
        <authorList>
            <consortium name="Ensembl"/>
        </authorList>
    </citation>
    <scope>IDENTIFICATION</scope>
</reference>
<dbReference type="Gene3D" id="1.25.40.560">
    <property type="match status" value="1"/>
</dbReference>
<reference evidence="2" key="3">
    <citation type="submission" date="2025-09" db="UniProtKB">
        <authorList>
            <consortium name="Ensembl"/>
        </authorList>
    </citation>
    <scope>IDENTIFICATION</scope>
</reference>